<dbReference type="Proteomes" id="UP000229740">
    <property type="component" value="Unassembled WGS sequence"/>
</dbReference>
<dbReference type="EMBL" id="PDPS01000025">
    <property type="protein sequence ID" value="PID57732.1"/>
    <property type="molecule type" value="Genomic_DNA"/>
</dbReference>
<sequence length="435" mass="50761">MRYDSEPQLVRRLLEDADGLQRTLNSLLTKDRVLSGDFEAPMPQVESLLNTLDHFSQLHTLNPQFSLSPFSARHIEKKLSFLKETISKLLLRKEFPSLEARVRWSIQRFVHPETADKDDEQTLILLYRRIVQVLDSYYAKNVRDSRTVTLLNEFAGWMEHIETQGHHDVHGVMIFAEKVARDSAVIQHRAEVVRDLCLFLRERSTLLTVERDLDDDRELAARIAVELSQVYSEYLLQLYEALLEDSEIIAISNQNYHAFECYCQEHDIDFYDEYCDALKEHFREYVDTISGDISLLLGLVRTANVIVGAEAVYRRYRDLEFPEEVIGQNLSRDIRLLDTAIYKVGFIFEDVSDLYNACAQKLRRFKADIIRPAIALYGEYMRSSKDFFHQLSTKQTDWIPILDSALACLEQNDDFYEKCYQLKMKIDAFVAGHSR</sequence>
<evidence type="ECO:0000313" key="2">
    <source>
        <dbReference type="Proteomes" id="UP000229740"/>
    </source>
</evidence>
<name>A0A2G6E783_9BACT</name>
<accession>A0A2G6E783</accession>
<organism evidence="1 2">
    <name type="scientific">candidate division KSB3 bacterium</name>
    <dbReference type="NCBI Taxonomy" id="2044937"/>
    <lineage>
        <taxon>Bacteria</taxon>
        <taxon>candidate division KSB3</taxon>
    </lineage>
</organism>
<proteinExistence type="predicted"/>
<gene>
    <name evidence="1" type="ORF">CSB45_05760</name>
</gene>
<comment type="caution">
    <text evidence="1">The sequence shown here is derived from an EMBL/GenBank/DDBJ whole genome shotgun (WGS) entry which is preliminary data.</text>
</comment>
<evidence type="ECO:0000313" key="1">
    <source>
        <dbReference type="EMBL" id="PID57732.1"/>
    </source>
</evidence>
<protein>
    <submittedName>
        <fullName evidence="1">Uncharacterized protein</fullName>
    </submittedName>
</protein>
<reference evidence="1 2" key="1">
    <citation type="submission" date="2017-10" db="EMBL/GenBank/DDBJ databases">
        <title>Novel microbial diversity and functional potential in the marine mammal oral microbiome.</title>
        <authorList>
            <person name="Dudek N.K."/>
            <person name="Sun C.L."/>
            <person name="Burstein D."/>
            <person name="Kantor R.S."/>
            <person name="Aliaga Goltsman D.S."/>
            <person name="Bik E.M."/>
            <person name="Thomas B.C."/>
            <person name="Banfield J.F."/>
            <person name="Relman D.A."/>
        </authorList>
    </citation>
    <scope>NUCLEOTIDE SEQUENCE [LARGE SCALE GENOMIC DNA]</scope>
    <source>
        <strain evidence="1">DOLZORAL124_49_17</strain>
    </source>
</reference>
<dbReference type="AlphaFoldDB" id="A0A2G6E783"/>